<evidence type="ECO:0008006" key="4">
    <source>
        <dbReference type="Google" id="ProtNLM"/>
    </source>
</evidence>
<proteinExistence type="predicted"/>
<evidence type="ECO:0000313" key="2">
    <source>
        <dbReference type="EMBL" id="GIJ31406.1"/>
    </source>
</evidence>
<keyword evidence="3" id="KW-1185">Reference proteome</keyword>
<accession>A0A9W5UNV0</accession>
<name>A0A9W5UNV0_9ACTN</name>
<dbReference type="EMBL" id="BOPD01000005">
    <property type="protein sequence ID" value="GIJ31406.1"/>
    <property type="molecule type" value="Genomic_DNA"/>
</dbReference>
<feature type="transmembrane region" description="Helical" evidence="1">
    <location>
        <begin position="51"/>
        <end position="72"/>
    </location>
</feature>
<keyword evidence="1" id="KW-0812">Transmembrane</keyword>
<evidence type="ECO:0000256" key="1">
    <source>
        <dbReference type="SAM" id="Phobius"/>
    </source>
</evidence>
<dbReference type="Proteomes" id="UP000607311">
    <property type="component" value="Unassembled WGS sequence"/>
</dbReference>
<keyword evidence="1" id="KW-0472">Membrane</keyword>
<reference evidence="2" key="1">
    <citation type="submission" date="2021-01" db="EMBL/GenBank/DDBJ databases">
        <title>Whole genome shotgun sequence of Verrucosispora sediminis NBRC 107745.</title>
        <authorList>
            <person name="Komaki H."/>
            <person name="Tamura T."/>
        </authorList>
    </citation>
    <scope>NUCLEOTIDE SEQUENCE</scope>
    <source>
        <strain evidence="2">NBRC 107745</strain>
    </source>
</reference>
<protein>
    <recommendedName>
        <fullName evidence="4">DUF1622 domain-containing protein</fullName>
    </recommendedName>
</protein>
<sequence length="96" mass="10294">MRMLLSALITALGVLAAAVALLTTGSRTTALGVLLDMLLAAGLLRLTGEQSWAEIAVLVAIVALRLLVRTALTADFRRRSREAKRPAERVGRAFPR</sequence>
<organism evidence="2 3">
    <name type="scientific">Micromonospora sediminimaris</name>
    <dbReference type="NCBI Taxonomy" id="547162"/>
    <lineage>
        <taxon>Bacteria</taxon>
        <taxon>Bacillati</taxon>
        <taxon>Actinomycetota</taxon>
        <taxon>Actinomycetes</taxon>
        <taxon>Micromonosporales</taxon>
        <taxon>Micromonosporaceae</taxon>
        <taxon>Micromonospora</taxon>
    </lineage>
</organism>
<evidence type="ECO:0000313" key="3">
    <source>
        <dbReference type="Proteomes" id="UP000607311"/>
    </source>
</evidence>
<dbReference type="AlphaFoldDB" id="A0A9W5UNV0"/>
<keyword evidence="1" id="KW-1133">Transmembrane helix</keyword>
<comment type="caution">
    <text evidence="2">The sequence shown here is derived from an EMBL/GenBank/DDBJ whole genome shotgun (WGS) entry which is preliminary data.</text>
</comment>
<dbReference type="RefSeq" id="WP_198413145.1">
    <property type="nucleotide sequence ID" value="NZ_BOPD01000005.1"/>
</dbReference>
<gene>
    <name evidence="2" type="ORF">Vse01_05540</name>
</gene>